<sequence length="117" mass="12923">MKKNDVLLIFTIGVVIVLTFIGFNAFAPEGDVVNVIIDGDQYGTFPLNKDQIVDINGTNTLEILDHTARMIHANCPDQLCIYQLPIDENGESIICLPNKMILEVVGDKNSEYDAIAQ</sequence>
<dbReference type="Proteomes" id="UP000188637">
    <property type="component" value="Unassembled WGS sequence"/>
</dbReference>
<reference evidence="1" key="1">
    <citation type="submission" date="2016-08" db="EMBL/GenBank/DDBJ databases">
        <authorList>
            <person name="Ngugi D.K."/>
            <person name="Miyake S."/>
            <person name="Stingl U."/>
        </authorList>
    </citation>
    <scope>NUCLEOTIDE SEQUENCE</scope>
    <source>
        <strain evidence="1">SCG-D08WGA-EpuloA1</strain>
    </source>
</reference>
<dbReference type="EMBL" id="LJHD01000002">
    <property type="protein sequence ID" value="ONI46578.1"/>
    <property type="molecule type" value="Genomic_DNA"/>
</dbReference>
<name>A0ACC8XK12_9FIRM</name>
<evidence type="ECO:0000313" key="2">
    <source>
        <dbReference type="Proteomes" id="UP000188637"/>
    </source>
</evidence>
<proteinExistence type="predicted"/>
<organism evidence="1 2">
    <name type="scientific">Candidatus Epulonipiscium fishelsonii</name>
    <dbReference type="NCBI Taxonomy" id="77094"/>
    <lineage>
        <taxon>Bacteria</taxon>
        <taxon>Bacillati</taxon>
        <taxon>Bacillota</taxon>
        <taxon>Clostridia</taxon>
        <taxon>Lachnospirales</taxon>
        <taxon>Lachnospiraceae</taxon>
        <taxon>Candidatus Epulonipiscium</taxon>
    </lineage>
</organism>
<protein>
    <submittedName>
        <fullName evidence="1">Uncharacterized protein</fullName>
    </submittedName>
</protein>
<accession>A0ACC8XK12</accession>
<comment type="caution">
    <text evidence="1">The sequence shown here is derived from an EMBL/GenBank/DDBJ whole genome shotgun (WGS) entry which is preliminary data.</text>
</comment>
<keyword evidence="2" id="KW-1185">Reference proteome</keyword>
<evidence type="ECO:0000313" key="1">
    <source>
        <dbReference type="EMBL" id="ONI46578.1"/>
    </source>
</evidence>
<gene>
    <name evidence="1" type="ORF">AN640_00690</name>
</gene>